<dbReference type="CDD" id="cd05301">
    <property type="entry name" value="GDH"/>
    <property type="match status" value="1"/>
</dbReference>
<evidence type="ECO:0000259" key="5">
    <source>
        <dbReference type="Pfam" id="PF02826"/>
    </source>
</evidence>
<accession>A0A0C2V3S5</accession>
<protein>
    <submittedName>
        <fullName evidence="6">2-ketogluconate reductase</fullName>
    </submittedName>
</protein>
<evidence type="ECO:0000256" key="2">
    <source>
        <dbReference type="ARBA" id="ARBA00023002"/>
    </source>
</evidence>
<dbReference type="EMBL" id="JXRR01000021">
    <property type="protein sequence ID" value="KIL43687.1"/>
    <property type="molecule type" value="Genomic_DNA"/>
</dbReference>
<dbReference type="GO" id="GO:0016618">
    <property type="term" value="F:hydroxypyruvate reductase [NAD(P)H] activity"/>
    <property type="evidence" value="ECO:0007669"/>
    <property type="project" value="TreeGrafter"/>
</dbReference>
<dbReference type="PROSITE" id="PS00671">
    <property type="entry name" value="D_2_HYDROXYACID_DH_3"/>
    <property type="match status" value="1"/>
</dbReference>
<dbReference type="FunFam" id="3.40.50.720:FF:000462">
    <property type="entry name" value="Glyoxylate reductase (NADP+)"/>
    <property type="match status" value="1"/>
</dbReference>
<dbReference type="InterPro" id="IPR006139">
    <property type="entry name" value="D-isomer_2_OHA_DH_cat_dom"/>
</dbReference>
<organism evidence="6 7">
    <name type="scientific">Jeotgalibacillus campisalis</name>
    <dbReference type="NCBI Taxonomy" id="220754"/>
    <lineage>
        <taxon>Bacteria</taxon>
        <taxon>Bacillati</taxon>
        <taxon>Bacillota</taxon>
        <taxon>Bacilli</taxon>
        <taxon>Bacillales</taxon>
        <taxon>Caryophanaceae</taxon>
        <taxon>Jeotgalibacillus</taxon>
    </lineage>
</organism>
<dbReference type="InterPro" id="IPR029753">
    <property type="entry name" value="D-isomer_DH_CS"/>
</dbReference>
<dbReference type="GO" id="GO:0051287">
    <property type="term" value="F:NAD binding"/>
    <property type="evidence" value="ECO:0007669"/>
    <property type="project" value="InterPro"/>
</dbReference>
<evidence type="ECO:0000313" key="7">
    <source>
        <dbReference type="Proteomes" id="UP000031972"/>
    </source>
</evidence>
<evidence type="ECO:0000256" key="3">
    <source>
        <dbReference type="RuleBase" id="RU003719"/>
    </source>
</evidence>
<dbReference type="GO" id="GO:0030267">
    <property type="term" value="F:glyoxylate reductase (NADPH) activity"/>
    <property type="evidence" value="ECO:0007669"/>
    <property type="project" value="TreeGrafter"/>
</dbReference>
<dbReference type="InterPro" id="IPR050223">
    <property type="entry name" value="D-isomer_2-hydroxyacid_DH"/>
</dbReference>
<dbReference type="PATRIC" id="fig|220754.4.peg.3221"/>
<sequence length="320" mass="35487">MMKKVFITRKIEEEVIRELSSKFRVEVWPYEDQVCPREELLKHAADSHALLTMLSDQVDEELFEQAPELEIVANLAVGYDNIDVKSAAERGIIISNTPDVLTDTTADLAFSLLLATARRIVESADYIKQGNWQSWSPYLLAGSDVHHKTIGIIGMGEIGEAVAKRARGFDMNILYHNRSRNQEAEDKLHASYRTLDELVAESDFIVCLTPLTEETRGMIGTAEFSRMKNSAYLINAGRGPVVDEEALIQALQDGEIAGAGLDVFEKEPIDVSHPLLSMKNVTAVPHIGSSSVETRRTMMELCATNIARVLTGSEPVTKVQ</sequence>
<evidence type="ECO:0000259" key="4">
    <source>
        <dbReference type="Pfam" id="PF00389"/>
    </source>
</evidence>
<dbReference type="Gene3D" id="3.40.50.720">
    <property type="entry name" value="NAD(P)-binding Rossmann-like Domain"/>
    <property type="match status" value="2"/>
</dbReference>
<dbReference type="InterPro" id="IPR036291">
    <property type="entry name" value="NAD(P)-bd_dom_sf"/>
</dbReference>
<dbReference type="PANTHER" id="PTHR10996">
    <property type="entry name" value="2-HYDROXYACID DEHYDROGENASE-RELATED"/>
    <property type="match status" value="1"/>
</dbReference>
<evidence type="ECO:0000313" key="6">
    <source>
        <dbReference type="EMBL" id="KIL43687.1"/>
    </source>
</evidence>
<proteinExistence type="inferred from homology"/>
<keyword evidence="2 3" id="KW-0560">Oxidoreductase</keyword>
<dbReference type="InterPro" id="IPR006140">
    <property type="entry name" value="D-isomer_DH_NAD-bd"/>
</dbReference>
<dbReference type="SUPFAM" id="SSF51735">
    <property type="entry name" value="NAD(P)-binding Rossmann-fold domains"/>
    <property type="match status" value="1"/>
</dbReference>
<feature type="domain" description="D-isomer specific 2-hydroxyacid dehydrogenase NAD-binding" evidence="5">
    <location>
        <begin position="110"/>
        <end position="288"/>
    </location>
</feature>
<reference evidence="6 7" key="1">
    <citation type="submission" date="2015-01" db="EMBL/GenBank/DDBJ databases">
        <title>Jeotgalibacillus campisalis genome sequencing.</title>
        <authorList>
            <person name="Goh K.M."/>
            <person name="Chan K.-G."/>
            <person name="Yaakop A.S."/>
            <person name="Ee R."/>
            <person name="Gan H.M."/>
            <person name="Chan C.S."/>
        </authorList>
    </citation>
    <scope>NUCLEOTIDE SEQUENCE [LARGE SCALE GENOMIC DNA]</scope>
    <source>
        <strain evidence="6 7">SF-57</strain>
    </source>
</reference>
<feature type="domain" description="D-isomer specific 2-hydroxyacid dehydrogenase catalytic" evidence="4">
    <location>
        <begin position="5"/>
        <end position="319"/>
    </location>
</feature>
<dbReference type="Pfam" id="PF02826">
    <property type="entry name" value="2-Hacid_dh_C"/>
    <property type="match status" value="1"/>
</dbReference>
<dbReference type="SUPFAM" id="SSF52283">
    <property type="entry name" value="Formate/glycerate dehydrogenase catalytic domain-like"/>
    <property type="match status" value="1"/>
</dbReference>
<dbReference type="Pfam" id="PF00389">
    <property type="entry name" value="2-Hacid_dh"/>
    <property type="match status" value="1"/>
</dbReference>
<gene>
    <name evidence="6" type="ORF">KR50_32070</name>
</gene>
<keyword evidence="7" id="KW-1185">Reference proteome</keyword>
<dbReference type="PANTHER" id="PTHR10996:SF283">
    <property type="entry name" value="GLYOXYLATE_HYDROXYPYRUVATE REDUCTASE B"/>
    <property type="match status" value="1"/>
</dbReference>
<evidence type="ECO:0000256" key="1">
    <source>
        <dbReference type="ARBA" id="ARBA00005854"/>
    </source>
</evidence>
<dbReference type="GO" id="GO:0005829">
    <property type="term" value="C:cytosol"/>
    <property type="evidence" value="ECO:0007669"/>
    <property type="project" value="TreeGrafter"/>
</dbReference>
<comment type="caution">
    <text evidence="6">The sequence shown here is derived from an EMBL/GenBank/DDBJ whole genome shotgun (WGS) entry which is preliminary data.</text>
</comment>
<comment type="similarity">
    <text evidence="1 3">Belongs to the D-isomer specific 2-hydroxyacid dehydrogenase family.</text>
</comment>
<dbReference type="Proteomes" id="UP000031972">
    <property type="component" value="Unassembled WGS sequence"/>
</dbReference>
<name>A0A0C2V3S5_9BACL</name>
<dbReference type="AlphaFoldDB" id="A0A0C2V3S5"/>